<dbReference type="SUPFAM" id="SSF51735">
    <property type="entry name" value="NAD(P)-binding Rossmann-fold domains"/>
    <property type="match status" value="1"/>
</dbReference>
<accession>A0A0R2KQT3</accession>
<sequence length="269" mass="29260">MKGYKQLKDLRGKVVVITGASSGLGEKIAYNAASRGAIVVGCARNFTKLEKVMRTCEELSGQPAHIYTLDVSQPNQIDRVVAKIETEVGPIAVLVNSAGFGLMEEALKIERPVTEDMFRVNVLGLIYMTQNVALHMAERRCGAIINIASMAGKISTPKSSVYSATKAAVLGYSNSLRLELKPLGISVLTVNPGPIATNFFNIADKSGKYLDSLGNVVLDPVVVADKIMRTIGTNKREVNVPYIMELGHHVYQMFPHFGDFLTNGIFNKK</sequence>
<proteinExistence type="inferred from homology"/>
<evidence type="ECO:0000313" key="4">
    <source>
        <dbReference type="EMBL" id="KRN88557.1"/>
    </source>
</evidence>
<evidence type="ECO:0000313" key="5">
    <source>
        <dbReference type="Proteomes" id="UP000051500"/>
    </source>
</evidence>
<evidence type="ECO:0000256" key="3">
    <source>
        <dbReference type="RuleBase" id="RU000363"/>
    </source>
</evidence>
<dbReference type="PRINTS" id="PR00081">
    <property type="entry name" value="GDHRDH"/>
</dbReference>
<evidence type="ECO:0000256" key="2">
    <source>
        <dbReference type="ARBA" id="ARBA00023002"/>
    </source>
</evidence>
<dbReference type="GO" id="GO:0016491">
    <property type="term" value="F:oxidoreductase activity"/>
    <property type="evidence" value="ECO:0007669"/>
    <property type="project" value="UniProtKB-KW"/>
</dbReference>
<dbReference type="PRINTS" id="PR00080">
    <property type="entry name" value="SDRFAMILY"/>
</dbReference>
<dbReference type="PATRIC" id="fig|1122146.4.peg.536"/>
<keyword evidence="2" id="KW-0560">Oxidoreductase</keyword>
<dbReference type="EMBL" id="JQBZ01000025">
    <property type="protein sequence ID" value="KRN88557.1"/>
    <property type="molecule type" value="Genomic_DNA"/>
</dbReference>
<evidence type="ECO:0000256" key="1">
    <source>
        <dbReference type="ARBA" id="ARBA00006484"/>
    </source>
</evidence>
<dbReference type="RefSeq" id="WP_027106966.1">
    <property type="nucleotide sequence ID" value="NZ_JQBZ01000025.1"/>
</dbReference>
<name>A0A0R2KQT3_9LACO</name>
<dbReference type="InterPro" id="IPR002347">
    <property type="entry name" value="SDR_fam"/>
</dbReference>
<dbReference type="GO" id="GO:0016020">
    <property type="term" value="C:membrane"/>
    <property type="evidence" value="ECO:0007669"/>
    <property type="project" value="TreeGrafter"/>
</dbReference>
<dbReference type="PANTHER" id="PTHR44196:SF1">
    <property type="entry name" value="DEHYDROGENASE_REDUCTASE SDR FAMILY MEMBER 7B"/>
    <property type="match status" value="1"/>
</dbReference>
<dbReference type="eggNOG" id="COG0300">
    <property type="taxonomic scope" value="Bacteria"/>
</dbReference>
<protein>
    <submittedName>
        <fullName evidence="4">Short-chain dehydrogenase reductase family oxidoreductase</fullName>
    </submittedName>
</protein>
<dbReference type="AlphaFoldDB" id="A0A0R2KQT3"/>
<keyword evidence="5" id="KW-1185">Reference proteome</keyword>
<dbReference type="InterPro" id="IPR020904">
    <property type="entry name" value="Sc_DH/Rdtase_CS"/>
</dbReference>
<reference evidence="4 5" key="1">
    <citation type="journal article" date="2015" name="Genome Announc.">
        <title>Expanding the biotechnology potential of lactobacilli through comparative genomics of 213 strains and associated genera.</title>
        <authorList>
            <person name="Sun Z."/>
            <person name="Harris H.M."/>
            <person name="McCann A."/>
            <person name="Guo C."/>
            <person name="Argimon S."/>
            <person name="Zhang W."/>
            <person name="Yang X."/>
            <person name="Jeffery I.B."/>
            <person name="Cooney J.C."/>
            <person name="Kagawa T.F."/>
            <person name="Liu W."/>
            <person name="Song Y."/>
            <person name="Salvetti E."/>
            <person name="Wrobel A."/>
            <person name="Rasinkangas P."/>
            <person name="Parkhill J."/>
            <person name="Rea M.C."/>
            <person name="O'Sullivan O."/>
            <person name="Ritari J."/>
            <person name="Douillard F.P."/>
            <person name="Paul Ross R."/>
            <person name="Yang R."/>
            <person name="Briner A.E."/>
            <person name="Felis G.E."/>
            <person name="de Vos W.M."/>
            <person name="Barrangou R."/>
            <person name="Klaenhammer T.R."/>
            <person name="Caufield P.W."/>
            <person name="Cui Y."/>
            <person name="Zhang H."/>
            <person name="O'Toole P.W."/>
        </authorList>
    </citation>
    <scope>NUCLEOTIDE SEQUENCE [LARGE SCALE GENOMIC DNA]</scope>
    <source>
        <strain evidence="4 5">DSM 22408</strain>
    </source>
</reference>
<dbReference type="PANTHER" id="PTHR44196">
    <property type="entry name" value="DEHYDROGENASE/REDUCTASE SDR FAMILY MEMBER 7B"/>
    <property type="match status" value="1"/>
</dbReference>
<dbReference type="Gene3D" id="3.40.50.720">
    <property type="entry name" value="NAD(P)-binding Rossmann-like Domain"/>
    <property type="match status" value="1"/>
</dbReference>
<comment type="similarity">
    <text evidence="1 3">Belongs to the short-chain dehydrogenases/reductases (SDR) family.</text>
</comment>
<dbReference type="PIRSF" id="PIRSF000126">
    <property type="entry name" value="11-beta-HSD1"/>
    <property type="match status" value="1"/>
</dbReference>
<gene>
    <name evidence="4" type="ORF">IV53_GL000522</name>
</gene>
<dbReference type="Proteomes" id="UP000051500">
    <property type="component" value="Unassembled WGS sequence"/>
</dbReference>
<organism evidence="4 5">
    <name type="scientific">Ligilactobacillus ceti DSM 22408</name>
    <dbReference type="NCBI Taxonomy" id="1122146"/>
    <lineage>
        <taxon>Bacteria</taxon>
        <taxon>Bacillati</taxon>
        <taxon>Bacillota</taxon>
        <taxon>Bacilli</taxon>
        <taxon>Lactobacillales</taxon>
        <taxon>Lactobacillaceae</taxon>
        <taxon>Ligilactobacillus</taxon>
    </lineage>
</organism>
<dbReference type="InterPro" id="IPR036291">
    <property type="entry name" value="NAD(P)-bd_dom_sf"/>
</dbReference>
<dbReference type="PROSITE" id="PS00061">
    <property type="entry name" value="ADH_SHORT"/>
    <property type="match status" value="1"/>
</dbReference>
<dbReference type="OrthoDB" id="9793345at2"/>
<dbReference type="STRING" id="1122146.IV53_GL000522"/>
<comment type="caution">
    <text evidence="4">The sequence shown here is derived from an EMBL/GenBank/DDBJ whole genome shotgun (WGS) entry which is preliminary data.</text>
</comment>
<dbReference type="Pfam" id="PF00106">
    <property type="entry name" value="adh_short"/>
    <property type="match status" value="1"/>
</dbReference>